<dbReference type="AlphaFoldDB" id="A0A8B9MZ74"/>
<dbReference type="PROSITE" id="PS50023">
    <property type="entry name" value="LIM_DOMAIN_2"/>
    <property type="match status" value="2"/>
</dbReference>
<reference evidence="10" key="2">
    <citation type="submission" date="2025-09" db="UniProtKB">
        <authorList>
            <consortium name="Ensembl"/>
        </authorList>
    </citation>
    <scope>IDENTIFICATION</scope>
</reference>
<evidence type="ECO:0000256" key="5">
    <source>
        <dbReference type="ARBA" id="ARBA00023038"/>
    </source>
</evidence>
<dbReference type="Gene3D" id="2.10.110.10">
    <property type="entry name" value="Cysteine Rich Protein"/>
    <property type="match status" value="3"/>
</dbReference>
<dbReference type="FunFam" id="2.10.110.10:FF:000035">
    <property type="entry name" value="prickle-like protein 2 isoform X1"/>
    <property type="match status" value="1"/>
</dbReference>
<evidence type="ECO:0000256" key="1">
    <source>
        <dbReference type="ARBA" id="ARBA00008268"/>
    </source>
</evidence>
<organism evidence="10 11">
    <name type="scientific">Accipiter nisus</name>
    <name type="common">Eurasian sparrowhawk</name>
    <dbReference type="NCBI Taxonomy" id="211598"/>
    <lineage>
        <taxon>Eukaryota</taxon>
        <taxon>Metazoa</taxon>
        <taxon>Chordata</taxon>
        <taxon>Craniata</taxon>
        <taxon>Vertebrata</taxon>
        <taxon>Euteleostomi</taxon>
        <taxon>Archelosauria</taxon>
        <taxon>Archosauria</taxon>
        <taxon>Dinosauria</taxon>
        <taxon>Saurischia</taxon>
        <taxon>Theropoda</taxon>
        <taxon>Coelurosauria</taxon>
        <taxon>Aves</taxon>
        <taxon>Neognathae</taxon>
        <taxon>Neoaves</taxon>
        <taxon>Telluraves</taxon>
        <taxon>Accipitrimorphae</taxon>
        <taxon>Accipitriformes</taxon>
        <taxon>Accipitridae</taxon>
        <taxon>Accipitrinae</taxon>
        <taxon>Accipiter</taxon>
    </lineage>
</organism>
<feature type="region of interest" description="Disordered" evidence="7">
    <location>
        <begin position="310"/>
        <end position="358"/>
    </location>
</feature>
<dbReference type="InterPro" id="IPR033726">
    <property type="entry name" value="LIM2_prickle"/>
</dbReference>
<protein>
    <submittedName>
        <fullName evidence="10">Prickle planar cell polarity protein 2</fullName>
    </submittedName>
</protein>
<keyword evidence="2 6" id="KW-0479">Metal-binding</keyword>
<feature type="domain" description="PET" evidence="9">
    <location>
        <begin position="14"/>
        <end position="122"/>
    </location>
</feature>
<dbReference type="SMART" id="SM00132">
    <property type="entry name" value="LIM"/>
    <property type="match status" value="3"/>
</dbReference>
<evidence type="ECO:0000313" key="11">
    <source>
        <dbReference type="Proteomes" id="UP000694541"/>
    </source>
</evidence>
<keyword evidence="3" id="KW-0677">Repeat</keyword>
<dbReference type="InterPro" id="IPR001781">
    <property type="entry name" value="Znf_LIM"/>
</dbReference>
<evidence type="ECO:0000259" key="8">
    <source>
        <dbReference type="PROSITE" id="PS50023"/>
    </source>
</evidence>
<dbReference type="Proteomes" id="UP000694541">
    <property type="component" value="Unplaced"/>
</dbReference>
<dbReference type="GO" id="GO:0008270">
    <property type="term" value="F:zinc ion binding"/>
    <property type="evidence" value="ECO:0007669"/>
    <property type="project" value="InterPro"/>
</dbReference>
<proteinExistence type="inferred from homology"/>
<dbReference type="PANTHER" id="PTHR24211:SF18">
    <property type="entry name" value="PRICKLE-LIKE PROTEIN 2"/>
    <property type="match status" value="1"/>
</dbReference>
<dbReference type="CDD" id="cd09420">
    <property type="entry name" value="LIM3_Prickle"/>
    <property type="match status" value="1"/>
</dbReference>
<reference evidence="10" key="1">
    <citation type="submission" date="2025-08" db="UniProtKB">
        <authorList>
            <consortium name="Ensembl"/>
        </authorList>
    </citation>
    <scope>IDENTIFICATION</scope>
</reference>
<dbReference type="Pfam" id="PF00412">
    <property type="entry name" value="LIM"/>
    <property type="match status" value="3"/>
</dbReference>
<accession>A0A8B9MZ74</accession>
<comment type="similarity">
    <text evidence="1">Belongs to the prickle / espinas / testin family.</text>
</comment>
<dbReference type="CDD" id="cd09827">
    <property type="entry name" value="PET_Prickle"/>
    <property type="match status" value="1"/>
</dbReference>
<keyword evidence="5 6" id="KW-0440">LIM domain</keyword>
<evidence type="ECO:0000256" key="4">
    <source>
        <dbReference type="ARBA" id="ARBA00022833"/>
    </source>
</evidence>
<dbReference type="Pfam" id="PF06297">
    <property type="entry name" value="PET"/>
    <property type="match status" value="1"/>
</dbReference>
<dbReference type="InterPro" id="IPR033727">
    <property type="entry name" value="LIM3_prickle"/>
</dbReference>
<dbReference type="InterPro" id="IPR047120">
    <property type="entry name" value="Pk/Esn/Tes"/>
</dbReference>
<evidence type="ECO:0000259" key="9">
    <source>
        <dbReference type="PROSITE" id="PS51303"/>
    </source>
</evidence>
<feature type="region of interest" description="Disordered" evidence="7">
    <location>
        <begin position="738"/>
        <end position="771"/>
    </location>
</feature>
<feature type="compositionally biased region" description="Basic and acidic residues" evidence="7">
    <location>
        <begin position="571"/>
        <end position="586"/>
    </location>
</feature>
<feature type="region of interest" description="Disordered" evidence="7">
    <location>
        <begin position="475"/>
        <end position="518"/>
    </location>
</feature>
<feature type="compositionally biased region" description="Polar residues" evidence="7">
    <location>
        <begin position="475"/>
        <end position="487"/>
    </location>
</feature>
<keyword evidence="11" id="KW-1185">Reference proteome</keyword>
<feature type="domain" description="LIM zinc-binding" evidence="8">
    <location>
        <begin position="189"/>
        <end position="249"/>
    </location>
</feature>
<dbReference type="PANTHER" id="PTHR24211">
    <property type="entry name" value="LIM DOMAIN-CONTAINING PROTEIN"/>
    <property type="match status" value="1"/>
</dbReference>
<dbReference type="FunFam" id="2.10.110.10:FF:000022">
    <property type="entry name" value="prickle-like protein 2 isoform X1"/>
    <property type="match status" value="1"/>
</dbReference>
<evidence type="ECO:0000313" key="10">
    <source>
        <dbReference type="Ensembl" id="ENSANIP00000016433.1"/>
    </source>
</evidence>
<keyword evidence="4 6" id="KW-0862">Zinc</keyword>
<evidence type="ECO:0000256" key="3">
    <source>
        <dbReference type="ARBA" id="ARBA00022737"/>
    </source>
</evidence>
<name>A0A8B9MZ74_9AVES</name>
<evidence type="ECO:0000256" key="6">
    <source>
        <dbReference type="PROSITE-ProRule" id="PRU00125"/>
    </source>
</evidence>
<dbReference type="Ensembl" id="ENSANIT00000016998.1">
    <property type="protein sequence ID" value="ENSANIP00000016433.1"/>
    <property type="gene ID" value="ENSANIG00000011151.1"/>
</dbReference>
<dbReference type="InterPro" id="IPR010442">
    <property type="entry name" value="PET_domain"/>
</dbReference>
<feature type="region of interest" description="Disordered" evidence="7">
    <location>
        <begin position="544"/>
        <end position="586"/>
    </location>
</feature>
<feature type="compositionally biased region" description="Low complexity" evidence="7">
    <location>
        <begin position="310"/>
        <end position="320"/>
    </location>
</feature>
<dbReference type="CDD" id="cd09418">
    <property type="entry name" value="LIM2_Prickle"/>
    <property type="match status" value="1"/>
</dbReference>
<dbReference type="CDD" id="cd09415">
    <property type="entry name" value="LIM1_Prickle"/>
    <property type="match status" value="1"/>
</dbReference>
<evidence type="ECO:0000256" key="7">
    <source>
        <dbReference type="SAM" id="MobiDB-lite"/>
    </source>
</evidence>
<feature type="domain" description="LIM zinc-binding" evidence="8">
    <location>
        <begin position="124"/>
        <end position="188"/>
    </location>
</feature>
<dbReference type="PROSITE" id="PS51303">
    <property type="entry name" value="PET"/>
    <property type="match status" value="1"/>
</dbReference>
<evidence type="ECO:0000256" key="2">
    <source>
        <dbReference type="ARBA" id="ARBA00022723"/>
    </source>
</evidence>
<dbReference type="InterPro" id="IPR033725">
    <property type="entry name" value="LIM1_prickle"/>
</dbReference>
<dbReference type="InterPro" id="IPR033723">
    <property type="entry name" value="PET_prickle"/>
</dbReference>
<sequence length="771" mass="84940">MPLEMEKTVTKLMFDFQRNSTSDDDSGCALEEYAWVPPGLKPEQVHQYYSCLPEDKVPYVNSPGEKSRIKQLLHQLPPHDNEVRYCNSLDEEEKRELKLFSNQRKRENLGRGNVRPFPVTMTGAICEQCGGQINGGDMAVFASRAGHGVCWHPPCFICSVCNELLVDLIYFYQDGKIYCGRHHAECLKPRCAACDEIIFADECTEAEGRHWHMKHFCCFECETVLGGQRYIMKDGRPYCCSCFESLYAEYCDTCAQHIGIDQGQMTYDGQHWHATETCFCCAQCKKSLLGRPFLPKQGQIFCSRACSVGDDPNGSDSSDSAFQSARAKESRRSAKIGKNKGKGEEGARSPCNQLQVTSNRLSTDVDPLSLQMDLLSLASQTPSLNREHLWRSRDELYHYGSKMEQSQSQSPLQLLSQCNIRTSYNPSQVPGSQPDLWAKHFSNPKRSSSLAMKSHGGSFIQDCREDYYSGRLRSQESYSDMSNQSFPETRGSLKVPKYEEEEEGGMPTPQCRTRHPINALKFTEDLTPTERTPRGSMESLALSNATGNVTPAPDAHPGTSSVRWGPLSPRYRGDRQLGDGRSGKARRDACPIRLSPFLVSTSQGNISQSSHPKRVWVSFCGRGDGCACTDVSAAGLWSAARRWGGSAPPARRPSAAVSDGCACLAQPPLAFESLGRRLLGKENTEPGLLARDTALLFLCRSLGFSLFQPSVAWIQASPVPAPCEMESVCLAAAGSEQPAGRLVPNPKDPRHGMLAPAGGDVPGSIAGSPES</sequence>
<dbReference type="PROSITE" id="PS00478">
    <property type="entry name" value="LIM_DOMAIN_1"/>
    <property type="match status" value="1"/>
</dbReference>
<dbReference type="SUPFAM" id="SSF57716">
    <property type="entry name" value="Glucocorticoid receptor-like (DNA-binding domain)"/>
    <property type="match status" value="2"/>
</dbReference>
<dbReference type="FunFam" id="2.10.110.10:FF:000005">
    <property type="entry name" value="Testin isoform 1"/>
    <property type="match status" value="1"/>
</dbReference>